<dbReference type="SUPFAM" id="SSF56553">
    <property type="entry name" value="Insert subdomain of RNA polymerase alpha subunit"/>
    <property type="match status" value="1"/>
</dbReference>
<keyword evidence="6" id="KW-0548">Nucleotidyltransferase</keyword>
<comment type="function">
    <text evidence="1">DNA-dependent RNA polymerase catalyzes the transcription of DNA into RNA using the four ribonucleoside triphosphates as substrates.</text>
</comment>
<evidence type="ECO:0000256" key="1">
    <source>
        <dbReference type="ARBA" id="ARBA00004026"/>
    </source>
</evidence>
<gene>
    <name evidence="11" type="primary">rpoA</name>
</gene>
<dbReference type="InterPro" id="IPR036643">
    <property type="entry name" value="RNApol_insert_sf"/>
</dbReference>
<reference evidence="11" key="1">
    <citation type="journal article" date="2019" name="Front. Microbiol.">
        <title>Evolutionary Analysis of Unicellular Species in Chlamydomonadales Through Chloroplast Genome Comparison With the Colonial Volvocine Algae.</title>
        <authorList>
            <person name="Hu Y."/>
            <person name="Xing W."/>
            <person name="Song H."/>
            <person name="Zhu H."/>
            <person name="Liu G."/>
            <person name="Hu Z."/>
        </authorList>
    </citation>
    <scope>NUCLEOTIDE SEQUENCE</scope>
    <source>
        <strain evidence="11">YC149</strain>
    </source>
</reference>
<dbReference type="GO" id="GO:0003899">
    <property type="term" value="F:DNA-directed RNA polymerase activity"/>
    <property type="evidence" value="ECO:0007669"/>
    <property type="project" value="UniProtKB-EC"/>
</dbReference>
<dbReference type="InterPro" id="IPR011262">
    <property type="entry name" value="DNA-dir_RNA_pol_insert"/>
</dbReference>
<evidence type="ECO:0000313" key="11">
    <source>
        <dbReference type="EMBL" id="QIA47030.1"/>
    </source>
</evidence>
<dbReference type="Gene3D" id="1.10.150.20">
    <property type="entry name" value="5' to 3' exonuclease, C-terminal subdomain"/>
    <property type="match status" value="1"/>
</dbReference>
<dbReference type="Pfam" id="PF01000">
    <property type="entry name" value="RNA_pol_A_bac"/>
    <property type="match status" value="1"/>
</dbReference>
<dbReference type="InterPro" id="IPR036603">
    <property type="entry name" value="RBP11-like"/>
</dbReference>
<comment type="catalytic activity">
    <reaction evidence="9">
        <text>RNA(n) + a ribonucleoside 5'-triphosphate = RNA(n+1) + diphosphate</text>
        <dbReference type="Rhea" id="RHEA:21248"/>
        <dbReference type="Rhea" id="RHEA-COMP:14527"/>
        <dbReference type="Rhea" id="RHEA-COMP:17342"/>
        <dbReference type="ChEBI" id="CHEBI:33019"/>
        <dbReference type="ChEBI" id="CHEBI:61557"/>
        <dbReference type="ChEBI" id="CHEBI:140395"/>
        <dbReference type="EC" id="2.7.7.6"/>
    </reaction>
</comment>
<dbReference type="SMART" id="SM00662">
    <property type="entry name" value="RPOLD"/>
    <property type="match status" value="1"/>
</dbReference>
<dbReference type="InterPro" id="IPR011263">
    <property type="entry name" value="DNA-dir_RNA_pol_RpoA/D/Rpb3"/>
</dbReference>
<organism evidence="11">
    <name type="scientific">Yamagishiella unicocca</name>
    <dbReference type="NCBI Taxonomy" id="51707"/>
    <lineage>
        <taxon>Eukaryota</taxon>
        <taxon>Viridiplantae</taxon>
        <taxon>Chlorophyta</taxon>
        <taxon>core chlorophytes</taxon>
        <taxon>Chlorophyceae</taxon>
        <taxon>CS clade</taxon>
        <taxon>Chlamydomonadales</taxon>
        <taxon>Volvocaceae</taxon>
        <taxon>Yamagishiella</taxon>
    </lineage>
</organism>
<dbReference type="GO" id="GO:0046983">
    <property type="term" value="F:protein dimerization activity"/>
    <property type="evidence" value="ECO:0007669"/>
    <property type="project" value="InterPro"/>
</dbReference>
<dbReference type="InterPro" id="IPR011260">
    <property type="entry name" value="RNAP_asu_C"/>
</dbReference>
<dbReference type="GO" id="GO:0006351">
    <property type="term" value="P:DNA-templated transcription"/>
    <property type="evidence" value="ECO:0007669"/>
    <property type="project" value="InterPro"/>
</dbReference>
<dbReference type="Pfam" id="PF03118">
    <property type="entry name" value="RNA_pol_A_CTD"/>
    <property type="match status" value="1"/>
</dbReference>
<sequence>MIPNTNLKNIMTKTQTTDFFLACKESRIENNTSFYGCFYLGPFDDSLSQTLANDLRRTLLSELTGLAITSIEIEGILHKFSSLPGMKESVLDLICNLQTIVLKKEEPSSTYRTLRSTKKTYTGFLNVSGPRVIKAMDLKLPAGLQCIDPNQYVATLAEDGFLNMKFNINEGKNYIKQKPHNLDVTVLKKRNILLQNFKKKVASSSGKNSFGHLSIIPNGDVSKLAGGLSTKEGIKTNIVASKGSRDSFAFSSRFFLFPYGEPKEETPAKEEGRRETKAFGQQVLNVTSFKSSISNPISLDAVFMPVTKINCIIEENNIYSDFSTDPITFYNQTLDGNLPLRPKNNLLSPSFGRTNGIYKNQAKTKQHQISDVKSNVSLSYCDFQSFLNAIDYNSIYQTCLVLQKNNNNKIEQIGEENQKNNKVKFQKKSNTIFQKNLKLIPWQSNSLYFDINDISNETNDRDKGQLADNQVKQMASSFGGATPKAKYYKNSYRLWLSKEHSSFSKIKTFLASQHVSVQNQTAEKLPNLLKQKKLPLSHTKLAIASKPNNDQNKINTIKTALTKEKNTFKINPANGINQQNMYLEYAKNLKLKPLRKKSHLIVEIWTNGSIHPRQALYQSFIFLSNNFLKLQTVKMLGSMFKSELAYGNLKYSILNNYSISKADQVLSSFDEPLYVPSGETSEFISSSFAFGKVNLVLDQPGDSSEIKTSLNHMKFYSQASLKAPIGILKISLRVYTTLKKSGIFTLNDLVKYSKNDLLQIKKLGTKSLIEIETCLSYLGLTLKS</sequence>
<keyword evidence="11" id="KW-0934">Plastid</keyword>
<dbReference type="SUPFAM" id="SSF47789">
    <property type="entry name" value="C-terminal domain of RNA polymerase alpha subunit"/>
    <property type="match status" value="1"/>
</dbReference>
<protein>
    <recommendedName>
        <fullName evidence="3">DNA-directed RNA polymerase</fullName>
        <ecNumber evidence="3">2.7.7.6</ecNumber>
    </recommendedName>
    <alternativeName>
        <fullName evidence="8">Plastid-encoded RNA polymerase subunit alpha</fullName>
    </alternativeName>
</protein>
<keyword evidence="4" id="KW-0240">DNA-directed RNA polymerase</keyword>
<dbReference type="AlphaFoldDB" id="A0A6C0RX78"/>
<feature type="domain" description="DNA-directed RNA polymerase RpoA/D/Rpb3-type" evidence="10">
    <location>
        <begin position="35"/>
        <end position="238"/>
    </location>
</feature>
<evidence type="ECO:0000256" key="6">
    <source>
        <dbReference type="ARBA" id="ARBA00022695"/>
    </source>
</evidence>
<evidence type="ECO:0000256" key="3">
    <source>
        <dbReference type="ARBA" id="ARBA00012418"/>
    </source>
</evidence>
<keyword evidence="5" id="KW-0808">Transferase</keyword>
<evidence type="ECO:0000256" key="5">
    <source>
        <dbReference type="ARBA" id="ARBA00022679"/>
    </source>
</evidence>
<comment type="similarity">
    <text evidence="2">Belongs to the RNA polymerase alpha chain family.</text>
</comment>
<evidence type="ECO:0000256" key="7">
    <source>
        <dbReference type="ARBA" id="ARBA00023163"/>
    </source>
</evidence>
<evidence type="ECO:0000256" key="9">
    <source>
        <dbReference type="ARBA" id="ARBA00048552"/>
    </source>
</evidence>
<dbReference type="Gene3D" id="2.170.120.12">
    <property type="entry name" value="DNA-directed RNA polymerase, insert domain"/>
    <property type="match status" value="1"/>
</dbReference>
<dbReference type="GO" id="GO:0003677">
    <property type="term" value="F:DNA binding"/>
    <property type="evidence" value="ECO:0007669"/>
    <property type="project" value="InterPro"/>
</dbReference>
<name>A0A6C0RX78_9CHLO</name>
<dbReference type="EMBL" id="MH511793">
    <property type="protein sequence ID" value="QIA47030.1"/>
    <property type="molecule type" value="Genomic_DNA"/>
</dbReference>
<dbReference type="EC" id="2.7.7.6" evidence="3"/>
<dbReference type="GO" id="GO:0005737">
    <property type="term" value="C:cytoplasm"/>
    <property type="evidence" value="ECO:0007669"/>
    <property type="project" value="UniProtKB-ARBA"/>
</dbReference>
<dbReference type="GO" id="GO:0000428">
    <property type="term" value="C:DNA-directed RNA polymerase complex"/>
    <property type="evidence" value="ECO:0007669"/>
    <property type="project" value="UniProtKB-KW"/>
</dbReference>
<dbReference type="SUPFAM" id="SSF55257">
    <property type="entry name" value="RBP11-like subunits of RNA polymerase"/>
    <property type="match status" value="1"/>
</dbReference>
<keyword evidence="7" id="KW-0804">Transcription</keyword>
<dbReference type="Pfam" id="PF01193">
    <property type="entry name" value="RNA_pol_L"/>
    <property type="match status" value="1"/>
</dbReference>
<evidence type="ECO:0000259" key="10">
    <source>
        <dbReference type="SMART" id="SM00662"/>
    </source>
</evidence>
<dbReference type="Gene3D" id="3.30.1360.10">
    <property type="entry name" value="RNA polymerase, RBP11-like subunit"/>
    <property type="match status" value="2"/>
</dbReference>
<proteinExistence type="inferred from homology"/>
<evidence type="ECO:0000256" key="2">
    <source>
        <dbReference type="ARBA" id="ARBA00007123"/>
    </source>
</evidence>
<evidence type="ECO:0000256" key="8">
    <source>
        <dbReference type="ARBA" id="ARBA00031776"/>
    </source>
</evidence>
<evidence type="ECO:0000256" key="4">
    <source>
        <dbReference type="ARBA" id="ARBA00022478"/>
    </source>
</evidence>
<accession>A0A6C0RX78</accession>
<geneLocation type="plastid" evidence="11"/>